<dbReference type="EMBL" id="JAACJP010000029">
    <property type="protein sequence ID" value="KAF5376327.1"/>
    <property type="molecule type" value="Genomic_DNA"/>
</dbReference>
<evidence type="ECO:0000256" key="1">
    <source>
        <dbReference type="SAM" id="Phobius"/>
    </source>
</evidence>
<comment type="caution">
    <text evidence="2">The sequence shown here is derived from an EMBL/GenBank/DDBJ whole genome shotgun (WGS) entry which is preliminary data.</text>
</comment>
<dbReference type="Proteomes" id="UP000565441">
    <property type="component" value="Unassembled WGS sequence"/>
</dbReference>
<name>A0A8H5M0I0_9AGAR</name>
<protein>
    <submittedName>
        <fullName evidence="2">Uncharacterized protein</fullName>
    </submittedName>
</protein>
<proteinExistence type="predicted"/>
<feature type="transmembrane region" description="Helical" evidence="1">
    <location>
        <begin position="131"/>
        <end position="151"/>
    </location>
</feature>
<accession>A0A8H5M0I0</accession>
<dbReference type="AlphaFoldDB" id="A0A8H5M0I0"/>
<keyword evidence="1" id="KW-0472">Membrane</keyword>
<keyword evidence="1" id="KW-0812">Transmembrane</keyword>
<gene>
    <name evidence="2" type="ORF">D9615_008447</name>
</gene>
<evidence type="ECO:0000313" key="3">
    <source>
        <dbReference type="Proteomes" id="UP000565441"/>
    </source>
</evidence>
<keyword evidence="1" id="KW-1133">Transmembrane helix</keyword>
<organism evidence="2 3">
    <name type="scientific">Tricholomella constricta</name>
    <dbReference type="NCBI Taxonomy" id="117010"/>
    <lineage>
        <taxon>Eukaryota</taxon>
        <taxon>Fungi</taxon>
        <taxon>Dikarya</taxon>
        <taxon>Basidiomycota</taxon>
        <taxon>Agaricomycotina</taxon>
        <taxon>Agaricomycetes</taxon>
        <taxon>Agaricomycetidae</taxon>
        <taxon>Agaricales</taxon>
        <taxon>Tricholomatineae</taxon>
        <taxon>Lyophyllaceae</taxon>
        <taxon>Tricholomella</taxon>
    </lineage>
</organism>
<evidence type="ECO:0000313" key="2">
    <source>
        <dbReference type="EMBL" id="KAF5376327.1"/>
    </source>
</evidence>
<keyword evidence="3" id="KW-1185">Reference proteome</keyword>
<sequence>MRSGAEHHLCRRIHPLSAPSPLKFGISPSADRCSVSGVGRGVVPGSSICPASAPAFGEMLSTIWTTDEGGCEAPCTTIFFLLPITVAGEGIRLGFGVEPYIDIFHTLLHIAMSKIRYSFFRRSLSRPRISVEVWAVASSLVIYTILGALFYRPGLICSLTAALPKMPSTFWICDEGAKHRASVLVRRDTPVQHHPFFRRSLSQVNIRCKSRAQLHMPGSKIQYHFFRRSLSRLRKEGSCYQSPRTWPTFSADRVRSGAQHHAADVTTARIQSPSRATDFMSLRSNIAG</sequence>
<reference evidence="2 3" key="1">
    <citation type="journal article" date="2020" name="ISME J.">
        <title>Uncovering the hidden diversity of litter-decomposition mechanisms in mushroom-forming fungi.</title>
        <authorList>
            <person name="Floudas D."/>
            <person name="Bentzer J."/>
            <person name="Ahren D."/>
            <person name="Johansson T."/>
            <person name="Persson P."/>
            <person name="Tunlid A."/>
        </authorList>
    </citation>
    <scope>NUCLEOTIDE SEQUENCE [LARGE SCALE GENOMIC DNA]</scope>
    <source>
        <strain evidence="2 3">CBS 661.87</strain>
    </source>
</reference>